<keyword evidence="3" id="KW-1185">Reference proteome</keyword>
<organism evidence="2 3">
    <name type="scientific">Rhodococcus sovatensis</name>
    <dbReference type="NCBI Taxonomy" id="1805840"/>
    <lineage>
        <taxon>Bacteria</taxon>
        <taxon>Bacillati</taxon>
        <taxon>Actinomycetota</taxon>
        <taxon>Actinomycetes</taxon>
        <taxon>Mycobacteriales</taxon>
        <taxon>Nocardiaceae</taxon>
        <taxon>Rhodococcus</taxon>
    </lineage>
</organism>
<dbReference type="SMART" id="SM00267">
    <property type="entry name" value="GGDEF"/>
    <property type="match status" value="1"/>
</dbReference>
<name>A0ABZ2PF83_9NOCA</name>
<evidence type="ECO:0000313" key="2">
    <source>
        <dbReference type="EMBL" id="WXG67634.1"/>
    </source>
</evidence>
<dbReference type="NCBIfam" id="TIGR00254">
    <property type="entry name" value="GGDEF"/>
    <property type="match status" value="1"/>
</dbReference>
<dbReference type="EMBL" id="CP147846">
    <property type="protein sequence ID" value="WXG67634.1"/>
    <property type="molecule type" value="Genomic_DNA"/>
</dbReference>
<reference evidence="2 3" key="1">
    <citation type="submission" date="2024-03" db="EMBL/GenBank/DDBJ databases">
        <title>Natural products discovery in diverse microorganisms through a two-stage MS feature dereplication strategy.</title>
        <authorList>
            <person name="Zhang R."/>
        </authorList>
    </citation>
    <scope>NUCLEOTIDE SEQUENCE [LARGE SCALE GENOMIC DNA]</scope>
    <source>
        <strain evidence="2 3">18930</strain>
    </source>
</reference>
<accession>A0ABZ2PF83</accession>
<protein>
    <submittedName>
        <fullName evidence="2">Sensor domain-containing diguanylate cyclase</fullName>
        <ecNumber evidence="2">2.7.7.65</ecNumber>
    </submittedName>
</protein>
<dbReference type="InterPro" id="IPR029016">
    <property type="entry name" value="GAF-like_dom_sf"/>
</dbReference>
<dbReference type="SUPFAM" id="SSF55073">
    <property type="entry name" value="Nucleotide cyclase"/>
    <property type="match status" value="1"/>
</dbReference>
<dbReference type="CDD" id="cd01949">
    <property type="entry name" value="GGDEF"/>
    <property type="match status" value="1"/>
</dbReference>
<evidence type="ECO:0000259" key="1">
    <source>
        <dbReference type="PROSITE" id="PS50887"/>
    </source>
</evidence>
<feature type="domain" description="GGDEF" evidence="1">
    <location>
        <begin position="231"/>
        <end position="353"/>
    </location>
</feature>
<dbReference type="Pfam" id="PF00990">
    <property type="entry name" value="GGDEF"/>
    <property type="match status" value="1"/>
</dbReference>
<dbReference type="Gene3D" id="3.30.70.270">
    <property type="match status" value="1"/>
</dbReference>
<keyword evidence="2" id="KW-0548">Nucleotidyltransferase</keyword>
<proteinExistence type="predicted"/>
<dbReference type="PANTHER" id="PTHR46663">
    <property type="entry name" value="DIGUANYLATE CYCLASE DGCT-RELATED"/>
    <property type="match status" value="1"/>
</dbReference>
<dbReference type="Pfam" id="PF01590">
    <property type="entry name" value="GAF"/>
    <property type="match status" value="1"/>
</dbReference>
<dbReference type="Gene3D" id="3.30.450.40">
    <property type="match status" value="1"/>
</dbReference>
<dbReference type="PANTHER" id="PTHR46663:SF2">
    <property type="entry name" value="GGDEF DOMAIN-CONTAINING PROTEIN"/>
    <property type="match status" value="1"/>
</dbReference>
<dbReference type="InterPro" id="IPR052163">
    <property type="entry name" value="DGC-Regulatory_Protein"/>
</dbReference>
<dbReference type="Proteomes" id="UP001432000">
    <property type="component" value="Chromosome"/>
</dbReference>
<dbReference type="InterPro" id="IPR043128">
    <property type="entry name" value="Rev_trsase/Diguanyl_cyclase"/>
</dbReference>
<dbReference type="EC" id="2.7.7.65" evidence="2"/>
<dbReference type="SUPFAM" id="SSF55781">
    <property type="entry name" value="GAF domain-like"/>
    <property type="match status" value="1"/>
</dbReference>
<evidence type="ECO:0000313" key="3">
    <source>
        <dbReference type="Proteomes" id="UP001432000"/>
    </source>
</evidence>
<dbReference type="GO" id="GO:0052621">
    <property type="term" value="F:diguanylate cyclase activity"/>
    <property type="evidence" value="ECO:0007669"/>
    <property type="project" value="UniProtKB-EC"/>
</dbReference>
<dbReference type="InterPro" id="IPR000160">
    <property type="entry name" value="GGDEF_dom"/>
</dbReference>
<sequence>MSPWKAARLPPSLHVAAFRALHGVTSRIHHSLDLTTTLGAITQGVVDAAGFEVAAMNFVRADGCTEVVSVVGDEDARRSLMNTVQTEEFWTRMTAASRPLGRLRFIDGSENPAVTEMDNGIWTSTRQHSNSPNAWHPMDFLFAPLHGSTGRWLGMLAVDLPVHGLRPGPEQCEILELFADHAALAIEHAQLHDDIQKREAEARYAARHDPLTGLWNHARLKEELTEGPSQESTAVVVVDLDNFKGVNDRFGHLFGDRVLQSAAHRILDAASPDDIVIRTGGDEFVIVLRGTDAESRMRTLASTVAESMTRPIDIDARLCTVHASIGTAYSPGGGLLESLLVESDADMYRRKNS</sequence>
<dbReference type="InterPro" id="IPR003018">
    <property type="entry name" value="GAF"/>
</dbReference>
<keyword evidence="2" id="KW-0808">Transferase</keyword>
<dbReference type="RefSeq" id="WP_338887318.1">
    <property type="nucleotide sequence ID" value="NZ_CP147846.1"/>
</dbReference>
<dbReference type="InterPro" id="IPR029787">
    <property type="entry name" value="Nucleotide_cyclase"/>
</dbReference>
<dbReference type="PROSITE" id="PS50887">
    <property type="entry name" value="GGDEF"/>
    <property type="match status" value="1"/>
</dbReference>
<gene>
    <name evidence="2" type="ORF">WDS16_20735</name>
</gene>